<accession>A0A2V1E760</accession>
<evidence type="ECO:0000313" key="4">
    <source>
        <dbReference type="Proteomes" id="UP000244855"/>
    </source>
</evidence>
<reference evidence="3 4" key="1">
    <citation type="journal article" date="2018" name="Sci. Rep.">
        <title>Comparative genomics provides insights into the lifestyle and reveals functional heterogeneity of dark septate endophytic fungi.</title>
        <authorList>
            <person name="Knapp D.G."/>
            <person name="Nemeth J.B."/>
            <person name="Barry K."/>
            <person name="Hainaut M."/>
            <person name="Henrissat B."/>
            <person name="Johnson J."/>
            <person name="Kuo A."/>
            <person name="Lim J.H.P."/>
            <person name="Lipzen A."/>
            <person name="Nolan M."/>
            <person name="Ohm R.A."/>
            <person name="Tamas L."/>
            <person name="Grigoriev I.V."/>
            <person name="Spatafora J.W."/>
            <person name="Nagy L.G."/>
            <person name="Kovacs G.M."/>
        </authorList>
    </citation>
    <scope>NUCLEOTIDE SEQUENCE [LARGE SCALE GENOMIC DNA]</scope>
    <source>
        <strain evidence="3 4">DSE2036</strain>
    </source>
</reference>
<name>A0A2V1E760_9PLEO</name>
<dbReference type="PANTHER" id="PTHR47805:SF1">
    <property type="entry name" value="SAGA-ASSOCIATED FACTOR 73"/>
    <property type="match status" value="1"/>
</dbReference>
<proteinExistence type="predicted"/>
<feature type="region of interest" description="Disordered" evidence="1">
    <location>
        <begin position="425"/>
        <end position="493"/>
    </location>
</feature>
<protein>
    <submittedName>
        <fullName evidence="3">SCA7-domain-containing protein</fullName>
    </submittedName>
</protein>
<feature type="compositionally biased region" description="Polar residues" evidence="1">
    <location>
        <begin position="442"/>
        <end position="459"/>
    </location>
</feature>
<dbReference type="STRING" id="97972.A0A2V1E760"/>
<dbReference type="EMBL" id="KZ805309">
    <property type="protein sequence ID" value="PVI06438.1"/>
    <property type="molecule type" value="Genomic_DNA"/>
</dbReference>
<dbReference type="PANTHER" id="PTHR47805">
    <property type="entry name" value="SAGA-ASSOCIATED FACTOR 73"/>
    <property type="match status" value="1"/>
</dbReference>
<evidence type="ECO:0000256" key="1">
    <source>
        <dbReference type="SAM" id="MobiDB-lite"/>
    </source>
</evidence>
<dbReference type="Proteomes" id="UP000244855">
    <property type="component" value="Unassembled WGS sequence"/>
</dbReference>
<dbReference type="GO" id="GO:0006357">
    <property type="term" value="P:regulation of transcription by RNA polymerase II"/>
    <property type="evidence" value="ECO:0007669"/>
    <property type="project" value="TreeGrafter"/>
</dbReference>
<dbReference type="GO" id="GO:0000124">
    <property type="term" value="C:SAGA complex"/>
    <property type="evidence" value="ECO:0007669"/>
    <property type="project" value="InterPro"/>
</dbReference>
<evidence type="ECO:0000259" key="2">
    <source>
        <dbReference type="PROSITE" id="PS51505"/>
    </source>
</evidence>
<dbReference type="GO" id="GO:0031048">
    <property type="term" value="P:regulatory ncRNA-mediated heterochromatin formation"/>
    <property type="evidence" value="ECO:0007669"/>
    <property type="project" value="TreeGrafter"/>
</dbReference>
<gene>
    <name evidence="3" type="ORF">DM02DRAFT_638816</name>
</gene>
<feature type="compositionally biased region" description="Polar residues" evidence="1">
    <location>
        <begin position="60"/>
        <end position="82"/>
    </location>
</feature>
<dbReference type="InterPro" id="IPR037804">
    <property type="entry name" value="SGF73"/>
</dbReference>
<feature type="region of interest" description="Disordered" evidence="1">
    <location>
        <begin position="60"/>
        <end position="136"/>
    </location>
</feature>
<keyword evidence="4" id="KW-1185">Reference proteome</keyword>
<evidence type="ECO:0000313" key="3">
    <source>
        <dbReference type="EMBL" id="PVI06438.1"/>
    </source>
</evidence>
<feature type="compositionally biased region" description="Polar residues" evidence="1">
    <location>
        <begin position="121"/>
        <end position="133"/>
    </location>
</feature>
<dbReference type="OrthoDB" id="21678at2759"/>
<sequence length="493" mass="52082">MKVHSSWKSTPRNPITPALFFRGLDTHGIVTCSFQQPFLPQTRPEPPEASSQGIASMAATANGNARKSSPASSPKGLLNNNAIKDGLGEKEKKGLTLKIKKPTPKPSTPGNWKESEPVNVDNKTSGPNGTSPIMNPLDQKTLARFANGRPNDDRPDSVQCKHCRRGILRVDAASHIRECLNKKQEKLKKKKEAKEAKDAALRKEKGEDDDNGKNARKSAVKGAAVDGEGAKKGKKRKLEGDDGKPGAKKKKKDEPKAKTAKPKGPVDVEKQCGVALPNNGFCARSLTCKSHSMGLKRAVPGRSLPYDMLLAQYQKKNQAKQQRAAIDANAPLPEDLEPSGAVDSDEEKEAIMAALAHHYPRPIATYHHVSLRSKYQSIRMKDMLRSALGSPPGGANSVYSAVTPSEAIGSARSLGLGMMGAPGSATTENFPGGGFSAPLSAGTDNGSGLASRRQSSIGLSASGGTGPRQILPGQLPGPGPQQRKGSVASVGAS</sequence>
<dbReference type="GO" id="GO:1904802">
    <property type="term" value="P:RITS complex assembly"/>
    <property type="evidence" value="ECO:0007669"/>
    <property type="project" value="TreeGrafter"/>
</dbReference>
<organism evidence="3 4">
    <name type="scientific">Periconia macrospinosa</name>
    <dbReference type="NCBI Taxonomy" id="97972"/>
    <lineage>
        <taxon>Eukaryota</taxon>
        <taxon>Fungi</taxon>
        <taxon>Dikarya</taxon>
        <taxon>Ascomycota</taxon>
        <taxon>Pezizomycotina</taxon>
        <taxon>Dothideomycetes</taxon>
        <taxon>Pleosporomycetidae</taxon>
        <taxon>Pleosporales</taxon>
        <taxon>Massarineae</taxon>
        <taxon>Periconiaceae</taxon>
        <taxon>Periconia</taxon>
    </lineage>
</organism>
<feature type="region of interest" description="Disordered" evidence="1">
    <location>
        <begin position="184"/>
        <end position="266"/>
    </location>
</feature>
<feature type="compositionally biased region" description="Basic and acidic residues" evidence="1">
    <location>
        <begin position="192"/>
        <end position="206"/>
    </location>
</feature>
<dbReference type="Gene3D" id="6.10.140.670">
    <property type="match status" value="1"/>
</dbReference>
<dbReference type="PROSITE" id="PS51505">
    <property type="entry name" value="SCA7"/>
    <property type="match status" value="1"/>
</dbReference>
<feature type="domain" description="SCA7" evidence="2">
    <location>
        <begin position="259"/>
        <end position="325"/>
    </location>
</feature>
<dbReference type="Pfam" id="PF08313">
    <property type="entry name" value="SCA7"/>
    <property type="match status" value="1"/>
</dbReference>
<dbReference type="AlphaFoldDB" id="A0A2V1E760"/>
<dbReference type="InterPro" id="IPR013243">
    <property type="entry name" value="SCA7_dom"/>
</dbReference>